<dbReference type="InterPro" id="IPR013551">
    <property type="entry name" value="YicC-like_C"/>
</dbReference>
<evidence type="ECO:0000256" key="2">
    <source>
        <dbReference type="ARBA" id="ARBA00022722"/>
    </source>
</evidence>
<evidence type="ECO:0000256" key="4">
    <source>
        <dbReference type="ARBA" id="ARBA00022801"/>
    </source>
</evidence>
<dbReference type="EMBL" id="FOJI01000006">
    <property type="protein sequence ID" value="SEW19805.1"/>
    <property type="molecule type" value="Genomic_DNA"/>
</dbReference>
<accession>A0A1I0PZB2</accession>
<dbReference type="OrthoDB" id="9771229at2"/>
<gene>
    <name evidence="8" type="ORF">SAMN05421659_106151</name>
</gene>
<dbReference type="Proteomes" id="UP000199701">
    <property type="component" value="Unassembled WGS sequence"/>
</dbReference>
<dbReference type="STRING" id="99656.SAMN05421659_106151"/>
<dbReference type="Pfam" id="PF03755">
    <property type="entry name" value="YicC-like_N"/>
    <property type="match status" value="1"/>
</dbReference>
<dbReference type="PANTHER" id="PTHR30636">
    <property type="entry name" value="UPF0701 PROTEIN YICC"/>
    <property type="match status" value="1"/>
</dbReference>
<dbReference type="GO" id="GO:0016787">
    <property type="term" value="F:hydrolase activity"/>
    <property type="evidence" value="ECO:0007669"/>
    <property type="project" value="UniProtKB-KW"/>
</dbReference>
<dbReference type="PANTHER" id="PTHR30636:SF3">
    <property type="entry name" value="UPF0701 PROTEIN YICC"/>
    <property type="match status" value="1"/>
</dbReference>
<comment type="similarity">
    <text evidence="5">Belongs to the YicC/YloC family.</text>
</comment>
<protein>
    <submittedName>
        <fullName evidence="8">TIGR00255 family protein</fullName>
    </submittedName>
</protein>
<evidence type="ECO:0000313" key="9">
    <source>
        <dbReference type="Proteomes" id="UP000199701"/>
    </source>
</evidence>
<organism evidence="8 9">
    <name type="scientific">[Clostridium] fimetarium</name>
    <dbReference type="NCBI Taxonomy" id="99656"/>
    <lineage>
        <taxon>Bacteria</taxon>
        <taxon>Bacillati</taxon>
        <taxon>Bacillota</taxon>
        <taxon>Clostridia</taxon>
        <taxon>Lachnospirales</taxon>
        <taxon>Lachnospiraceae</taxon>
    </lineage>
</organism>
<dbReference type="NCBIfam" id="TIGR00255">
    <property type="entry name" value="YicC/YloC family endoribonuclease"/>
    <property type="match status" value="1"/>
</dbReference>
<keyword evidence="2" id="KW-0540">Nuclease</keyword>
<keyword evidence="4" id="KW-0378">Hydrolase</keyword>
<keyword evidence="9" id="KW-1185">Reference proteome</keyword>
<evidence type="ECO:0000256" key="1">
    <source>
        <dbReference type="ARBA" id="ARBA00001968"/>
    </source>
</evidence>
<sequence>MIKSMTGFGRYEIEEGQRKICVEMKSVNHRYLETGIRMPKKLNLFEARIRDVLKKYVQRGKLDVFITYEDISENKVSLKYNPELAAEYMGIFDQMSSDFGIKNDVTISLLSKYPEVIIMEEQSGDEEELWNFIKSTIEQTCKRFVDTRIIEGENLKIDLNSKLNNMLELVNFIEVRSPQIIEEYRTKIENKVKELLADTTIDKNLLAAEVIIYADKICVDEEIVRLRSHVDHAQKCLAQEGGIGRKLDFIAQEMNREANTILSKANDLEISNKAIDLKTEIEKVREQIQNIE</sequence>
<comment type="cofactor">
    <cofactor evidence="1">
        <name>a divalent metal cation</name>
        <dbReference type="ChEBI" id="CHEBI:60240"/>
    </cofactor>
</comment>
<feature type="domain" description="Endoribonuclease YicC-like N-terminal" evidence="6">
    <location>
        <begin position="2"/>
        <end position="156"/>
    </location>
</feature>
<evidence type="ECO:0000259" key="7">
    <source>
        <dbReference type="Pfam" id="PF08340"/>
    </source>
</evidence>
<dbReference type="GO" id="GO:0004521">
    <property type="term" value="F:RNA endonuclease activity"/>
    <property type="evidence" value="ECO:0007669"/>
    <property type="project" value="InterPro"/>
</dbReference>
<dbReference type="InterPro" id="IPR005229">
    <property type="entry name" value="YicC/YloC-like"/>
</dbReference>
<proteinExistence type="inferred from homology"/>
<keyword evidence="3" id="KW-0255">Endonuclease</keyword>
<name>A0A1I0PZB2_9FIRM</name>
<evidence type="ECO:0000313" key="8">
    <source>
        <dbReference type="EMBL" id="SEW19805.1"/>
    </source>
</evidence>
<dbReference type="InterPro" id="IPR013527">
    <property type="entry name" value="YicC-like_N"/>
</dbReference>
<evidence type="ECO:0000256" key="3">
    <source>
        <dbReference type="ARBA" id="ARBA00022759"/>
    </source>
</evidence>
<evidence type="ECO:0000259" key="6">
    <source>
        <dbReference type="Pfam" id="PF03755"/>
    </source>
</evidence>
<dbReference type="AlphaFoldDB" id="A0A1I0PZB2"/>
<feature type="domain" description="Endoribonuclease YicC-like C-terminal" evidence="7">
    <location>
        <begin position="173"/>
        <end position="292"/>
    </location>
</feature>
<reference evidence="8 9" key="1">
    <citation type="submission" date="2016-10" db="EMBL/GenBank/DDBJ databases">
        <authorList>
            <person name="de Groot N.N."/>
        </authorList>
    </citation>
    <scope>NUCLEOTIDE SEQUENCE [LARGE SCALE GENOMIC DNA]</scope>
    <source>
        <strain evidence="8 9">DSM 9179</strain>
    </source>
</reference>
<evidence type="ECO:0000256" key="5">
    <source>
        <dbReference type="ARBA" id="ARBA00035648"/>
    </source>
</evidence>
<dbReference type="Pfam" id="PF08340">
    <property type="entry name" value="YicC-like_C"/>
    <property type="match status" value="1"/>
</dbReference>
<dbReference type="RefSeq" id="WP_092453323.1">
    <property type="nucleotide sequence ID" value="NZ_FOJI01000006.1"/>
</dbReference>